<sequence length="165" mass="19052">MCMMVVFLALEPETCSHLACNRQWVLGLPCQHRIFNFSDFRRKMPEPPHLLQSFAKFQLLHKVLHSWICASKANLPKYRRTVKCSMRMYPSHRVASRRCLGVLHRIPPIWTLDPYGLVHQEVQDLQAEGWIKLVGSLVRCGTSRLGFSGLFRFTNPIASTPHLVL</sequence>
<name>A0ACB8B5I4_9AGAM</name>
<comment type="caution">
    <text evidence="1">The sequence shown here is derived from an EMBL/GenBank/DDBJ whole genome shotgun (WGS) entry which is preliminary data.</text>
</comment>
<dbReference type="EMBL" id="MU266565">
    <property type="protein sequence ID" value="KAH7920679.1"/>
    <property type="molecule type" value="Genomic_DNA"/>
</dbReference>
<evidence type="ECO:0000313" key="2">
    <source>
        <dbReference type="Proteomes" id="UP000790709"/>
    </source>
</evidence>
<evidence type="ECO:0000313" key="1">
    <source>
        <dbReference type="EMBL" id="KAH7920679.1"/>
    </source>
</evidence>
<accession>A0ACB8B5I4</accession>
<proteinExistence type="predicted"/>
<gene>
    <name evidence="1" type="ORF">BV22DRAFT_786299</name>
</gene>
<keyword evidence="2" id="KW-1185">Reference proteome</keyword>
<organism evidence="1 2">
    <name type="scientific">Leucogyrophana mollusca</name>
    <dbReference type="NCBI Taxonomy" id="85980"/>
    <lineage>
        <taxon>Eukaryota</taxon>
        <taxon>Fungi</taxon>
        <taxon>Dikarya</taxon>
        <taxon>Basidiomycota</taxon>
        <taxon>Agaricomycotina</taxon>
        <taxon>Agaricomycetes</taxon>
        <taxon>Agaricomycetidae</taxon>
        <taxon>Boletales</taxon>
        <taxon>Boletales incertae sedis</taxon>
        <taxon>Leucogyrophana</taxon>
    </lineage>
</organism>
<protein>
    <submittedName>
        <fullName evidence="1">Uncharacterized protein</fullName>
    </submittedName>
</protein>
<dbReference type="Proteomes" id="UP000790709">
    <property type="component" value="Unassembled WGS sequence"/>
</dbReference>
<reference evidence="1" key="1">
    <citation type="journal article" date="2021" name="New Phytol.">
        <title>Evolutionary innovations through gain and loss of genes in the ectomycorrhizal Boletales.</title>
        <authorList>
            <person name="Wu G."/>
            <person name="Miyauchi S."/>
            <person name="Morin E."/>
            <person name="Kuo A."/>
            <person name="Drula E."/>
            <person name="Varga T."/>
            <person name="Kohler A."/>
            <person name="Feng B."/>
            <person name="Cao Y."/>
            <person name="Lipzen A."/>
            <person name="Daum C."/>
            <person name="Hundley H."/>
            <person name="Pangilinan J."/>
            <person name="Johnson J."/>
            <person name="Barry K."/>
            <person name="LaButti K."/>
            <person name="Ng V."/>
            <person name="Ahrendt S."/>
            <person name="Min B."/>
            <person name="Choi I.G."/>
            <person name="Park H."/>
            <person name="Plett J.M."/>
            <person name="Magnuson J."/>
            <person name="Spatafora J.W."/>
            <person name="Nagy L.G."/>
            <person name="Henrissat B."/>
            <person name="Grigoriev I.V."/>
            <person name="Yang Z.L."/>
            <person name="Xu J."/>
            <person name="Martin F.M."/>
        </authorList>
    </citation>
    <scope>NUCLEOTIDE SEQUENCE</scope>
    <source>
        <strain evidence="1">KUC20120723A-06</strain>
    </source>
</reference>